<dbReference type="Gene3D" id="3.40.50.12500">
    <property type="match status" value="1"/>
</dbReference>
<dbReference type="PANTHER" id="PTHR40267:SF1">
    <property type="entry name" value="BLR3294 PROTEIN"/>
    <property type="match status" value="1"/>
</dbReference>
<gene>
    <name evidence="1" type="ORF">CLV89_11917</name>
</gene>
<evidence type="ECO:0000313" key="1">
    <source>
        <dbReference type="EMBL" id="PRZ44905.1"/>
    </source>
</evidence>
<dbReference type="Proteomes" id="UP000237718">
    <property type="component" value="Unassembled WGS sequence"/>
</dbReference>
<sequence>MVQFPYEIAEDTRPRLGLITLQVDETIEEDFRRMFPHDKARLHVTRVPSGAELTPDTIAAMADDLPQAAALLPPAARFSVVAYGCTSGTTLIGAARVQALVAASVTTEAVTNPLTAALTAIRALGLSRVGIVSPYIPSVAAPIRAAFETAGIAVPDMIGFGEEIEARVARIAPASVCAAATALASQAPLDAVFLSCTNLRTLEVIPTLEEQLGLPVLSSNQVLGWHMAGLAGLAVADLAVPGVLGKKAAQH</sequence>
<accession>A0A2T1A8G1</accession>
<name>A0A2T1A8G1_TRISK</name>
<protein>
    <submittedName>
        <fullName evidence="1">Maleate isomerase</fullName>
    </submittedName>
</protein>
<dbReference type="InterPro" id="IPR026286">
    <property type="entry name" value="MaiA/AMDase"/>
</dbReference>
<dbReference type="PANTHER" id="PTHR40267">
    <property type="entry name" value="BLR3294 PROTEIN"/>
    <property type="match status" value="1"/>
</dbReference>
<proteinExistence type="predicted"/>
<dbReference type="InterPro" id="IPR053714">
    <property type="entry name" value="Iso_Racemase_Enz_sf"/>
</dbReference>
<dbReference type="Pfam" id="PF17645">
    <property type="entry name" value="Amdase"/>
    <property type="match status" value="1"/>
</dbReference>
<keyword evidence="1" id="KW-0413">Isomerase</keyword>
<dbReference type="PIRSF" id="PIRSF015736">
    <property type="entry name" value="MI"/>
    <property type="match status" value="1"/>
</dbReference>
<evidence type="ECO:0000313" key="2">
    <source>
        <dbReference type="Proteomes" id="UP000237718"/>
    </source>
</evidence>
<dbReference type="OrthoDB" id="9816064at2"/>
<reference evidence="1 2" key="1">
    <citation type="submission" date="2018-03" db="EMBL/GenBank/DDBJ databases">
        <title>Genomic Encyclopedia of Archaeal and Bacterial Type Strains, Phase II (KMG-II): from individual species to whole genera.</title>
        <authorList>
            <person name="Goeker M."/>
        </authorList>
    </citation>
    <scope>NUCLEOTIDE SEQUENCE [LARGE SCALE GENOMIC DNA]</scope>
    <source>
        <strain evidence="1 2">DSM 25328</strain>
    </source>
</reference>
<dbReference type="RefSeq" id="WP_106165329.1">
    <property type="nucleotide sequence ID" value="NZ_PVUF01000019.1"/>
</dbReference>
<dbReference type="GO" id="GO:0016853">
    <property type="term" value="F:isomerase activity"/>
    <property type="evidence" value="ECO:0007669"/>
    <property type="project" value="UniProtKB-KW"/>
</dbReference>
<dbReference type="EMBL" id="PVUF01000019">
    <property type="protein sequence ID" value="PRZ44905.1"/>
    <property type="molecule type" value="Genomic_DNA"/>
</dbReference>
<dbReference type="AlphaFoldDB" id="A0A2T1A8G1"/>
<organism evidence="1 2">
    <name type="scientific">Tritonibacter scottomollicae</name>
    <name type="common">Epibacterium scottomollicae</name>
    <dbReference type="NCBI Taxonomy" id="483013"/>
    <lineage>
        <taxon>Bacteria</taxon>
        <taxon>Pseudomonadati</taxon>
        <taxon>Pseudomonadota</taxon>
        <taxon>Alphaproteobacteria</taxon>
        <taxon>Rhodobacterales</taxon>
        <taxon>Paracoccaceae</taxon>
        <taxon>Tritonibacter</taxon>
    </lineage>
</organism>
<comment type="caution">
    <text evidence="1">The sequence shown here is derived from an EMBL/GenBank/DDBJ whole genome shotgun (WGS) entry which is preliminary data.</text>
</comment>